<organism evidence="1 2">
    <name type="scientific">Solanum commersonii</name>
    <name type="common">Commerson's wild potato</name>
    <name type="synonym">Commerson's nightshade</name>
    <dbReference type="NCBI Taxonomy" id="4109"/>
    <lineage>
        <taxon>Eukaryota</taxon>
        <taxon>Viridiplantae</taxon>
        <taxon>Streptophyta</taxon>
        <taxon>Embryophyta</taxon>
        <taxon>Tracheophyta</taxon>
        <taxon>Spermatophyta</taxon>
        <taxon>Magnoliopsida</taxon>
        <taxon>eudicotyledons</taxon>
        <taxon>Gunneridae</taxon>
        <taxon>Pentapetalae</taxon>
        <taxon>asterids</taxon>
        <taxon>lamiids</taxon>
        <taxon>Solanales</taxon>
        <taxon>Solanaceae</taxon>
        <taxon>Solanoideae</taxon>
        <taxon>Solaneae</taxon>
        <taxon>Solanum</taxon>
    </lineage>
</organism>
<evidence type="ECO:0000313" key="1">
    <source>
        <dbReference type="EMBL" id="KAG5571321.1"/>
    </source>
</evidence>
<dbReference type="EMBL" id="JACXVP010000012">
    <property type="protein sequence ID" value="KAG5571321.1"/>
    <property type="molecule type" value="Genomic_DNA"/>
</dbReference>
<gene>
    <name evidence="1" type="ORF">H5410_061087</name>
</gene>
<proteinExistence type="predicted"/>
<dbReference type="AlphaFoldDB" id="A0A9J5W767"/>
<sequence length="125" mass="14271">MAAGQPSSSAGLALHSNTSFPILKHPNAPSHQIAPTNLPIDFICKEFGTKREQFCNILKPKSDVEKFQSFIESIPIKKIQYKEGIPRVGDRREGECQIGLPRSRHILIRFNRQEDFNNMMFKPTY</sequence>
<keyword evidence="2" id="KW-1185">Reference proteome</keyword>
<accession>A0A9J5W767</accession>
<evidence type="ECO:0000313" key="2">
    <source>
        <dbReference type="Proteomes" id="UP000824120"/>
    </source>
</evidence>
<dbReference type="Proteomes" id="UP000824120">
    <property type="component" value="Chromosome 12"/>
</dbReference>
<name>A0A9J5W767_SOLCO</name>
<comment type="caution">
    <text evidence="1">The sequence shown here is derived from an EMBL/GenBank/DDBJ whole genome shotgun (WGS) entry which is preliminary data.</text>
</comment>
<protein>
    <submittedName>
        <fullName evidence="1">Uncharacterized protein</fullName>
    </submittedName>
</protein>
<reference evidence="1 2" key="1">
    <citation type="submission" date="2020-09" db="EMBL/GenBank/DDBJ databases">
        <title>De no assembly of potato wild relative species, Solanum commersonii.</title>
        <authorList>
            <person name="Cho K."/>
        </authorList>
    </citation>
    <scope>NUCLEOTIDE SEQUENCE [LARGE SCALE GENOMIC DNA]</scope>
    <source>
        <strain evidence="1">LZ3.2</strain>
        <tissue evidence="1">Leaf</tissue>
    </source>
</reference>